<name>A0AC35G9U8_9BILA</name>
<protein>
    <submittedName>
        <fullName evidence="2">Uncharacterized protein</fullName>
    </submittedName>
</protein>
<evidence type="ECO:0000313" key="1">
    <source>
        <dbReference type="Proteomes" id="UP000887580"/>
    </source>
</evidence>
<evidence type="ECO:0000313" key="2">
    <source>
        <dbReference type="WBParaSite" id="PS1159_v2.g2635.t1"/>
    </source>
</evidence>
<dbReference type="WBParaSite" id="PS1159_v2.g2635.t1">
    <property type="protein sequence ID" value="PS1159_v2.g2635.t1"/>
    <property type="gene ID" value="PS1159_v2.g2635"/>
</dbReference>
<reference evidence="2" key="1">
    <citation type="submission" date="2022-11" db="UniProtKB">
        <authorList>
            <consortium name="WormBaseParasite"/>
        </authorList>
    </citation>
    <scope>IDENTIFICATION</scope>
</reference>
<accession>A0AC35G9U8</accession>
<sequence length="182" mass="19899">MSTDKSDEKIGDLEESKLPPSIPVTNEPPQNAGPQPPKRFHFLSGGSRYNKELSKVKKDRREREKSNGTPAKKFKESIRKRLCMPMPKSPLVTTTSMAGAPTPATLAPGCFKPNAAPQQRAADHVPTAVAFQQISDDGDTRFLIIESQSQKPNDEGTTSPMDPPPPNDHSSAEDDTVPLQRK</sequence>
<dbReference type="Proteomes" id="UP000887580">
    <property type="component" value="Unplaced"/>
</dbReference>
<proteinExistence type="predicted"/>
<organism evidence="1 2">
    <name type="scientific">Panagrolaimus sp. PS1159</name>
    <dbReference type="NCBI Taxonomy" id="55785"/>
    <lineage>
        <taxon>Eukaryota</taxon>
        <taxon>Metazoa</taxon>
        <taxon>Ecdysozoa</taxon>
        <taxon>Nematoda</taxon>
        <taxon>Chromadorea</taxon>
        <taxon>Rhabditida</taxon>
        <taxon>Tylenchina</taxon>
        <taxon>Panagrolaimomorpha</taxon>
        <taxon>Panagrolaimoidea</taxon>
        <taxon>Panagrolaimidae</taxon>
        <taxon>Panagrolaimus</taxon>
    </lineage>
</organism>